<feature type="compositionally biased region" description="Polar residues" evidence="3">
    <location>
        <begin position="1"/>
        <end position="26"/>
    </location>
</feature>
<accession>A0A4V3XFC1</accession>
<dbReference type="OrthoDB" id="307488at2759"/>
<comment type="similarity">
    <text evidence="1 2">Belongs to the YPI1 family.</text>
</comment>
<dbReference type="Pfam" id="PF07491">
    <property type="entry name" value="PPI_Ypi1"/>
    <property type="match status" value="1"/>
</dbReference>
<feature type="region of interest" description="Disordered" evidence="3">
    <location>
        <begin position="1"/>
        <end position="37"/>
    </location>
</feature>
<feature type="region of interest" description="Disordered" evidence="3">
    <location>
        <begin position="72"/>
        <end position="170"/>
    </location>
</feature>
<comment type="caution">
    <text evidence="4">The sequence shown here is derived from an EMBL/GenBank/DDBJ whole genome shotgun (WGS) entry which is preliminary data.</text>
</comment>
<dbReference type="EMBL" id="SGPL01000139">
    <property type="protein sequence ID" value="THH16873.1"/>
    <property type="molecule type" value="Genomic_DNA"/>
</dbReference>
<reference evidence="4 5" key="1">
    <citation type="submission" date="2019-02" db="EMBL/GenBank/DDBJ databases">
        <title>Genome sequencing of the rare red list fungi Bondarzewia mesenterica.</title>
        <authorList>
            <person name="Buettner E."/>
            <person name="Kellner H."/>
        </authorList>
    </citation>
    <scope>NUCLEOTIDE SEQUENCE [LARGE SCALE GENOMIC DNA]</scope>
    <source>
        <strain evidence="4 5">DSM 108281</strain>
    </source>
</reference>
<dbReference type="Proteomes" id="UP000310158">
    <property type="component" value="Unassembled WGS sequence"/>
</dbReference>
<name>A0A4V3XFC1_9AGAM</name>
<evidence type="ECO:0000313" key="4">
    <source>
        <dbReference type="EMBL" id="THH16873.1"/>
    </source>
</evidence>
<feature type="compositionally biased region" description="Low complexity" evidence="3">
    <location>
        <begin position="93"/>
        <end position="105"/>
    </location>
</feature>
<feature type="compositionally biased region" description="Low complexity" evidence="3">
    <location>
        <begin position="126"/>
        <end position="135"/>
    </location>
</feature>
<dbReference type="InterPro" id="IPR011107">
    <property type="entry name" value="PPI_Ypi1"/>
</dbReference>
<protein>
    <recommendedName>
        <fullName evidence="2">Type 1 phosphatases regulator</fullName>
    </recommendedName>
</protein>
<keyword evidence="5" id="KW-1185">Reference proteome</keyword>
<feature type="compositionally biased region" description="Basic residues" evidence="3">
    <location>
        <begin position="107"/>
        <end position="118"/>
    </location>
</feature>
<evidence type="ECO:0000313" key="5">
    <source>
        <dbReference type="Proteomes" id="UP000310158"/>
    </source>
</evidence>
<dbReference type="PANTHER" id="PTHR20835:SF0">
    <property type="entry name" value="E3 UBIQUITIN-PROTEIN LIGASE PPP1R11"/>
    <property type="match status" value="1"/>
</dbReference>
<dbReference type="GO" id="GO:0004865">
    <property type="term" value="F:protein serine/threonine phosphatase inhibitor activity"/>
    <property type="evidence" value="ECO:0007669"/>
    <property type="project" value="UniProtKB-UniRule"/>
</dbReference>
<evidence type="ECO:0000256" key="2">
    <source>
        <dbReference type="RuleBase" id="RU367162"/>
    </source>
</evidence>
<keyword evidence="2" id="KW-0539">Nucleus</keyword>
<sequence length="170" mass="18644">MTYINSQSGPSTSAPADGSRTITIQDAQPRPDIQDDRGEAAVVGALRLRGITRHRQTVSWVEDVVDNEGMGRKKTKICCIYHKPKRFDESSSEESSGSDSDSDSSSAHHRVHRHHRPRQLPDSSSHENGSSSSNSEGGGVVHELQEDAHNERNAYETMPPNKGKGKCVQL</sequence>
<dbReference type="GO" id="GO:0005634">
    <property type="term" value="C:nucleus"/>
    <property type="evidence" value="ECO:0007669"/>
    <property type="project" value="UniProtKB-SubCell"/>
</dbReference>
<dbReference type="AlphaFoldDB" id="A0A4V3XFC1"/>
<comment type="subcellular location">
    <subcellularLocation>
        <location evidence="2">Nucleus</location>
    </subcellularLocation>
</comment>
<comment type="function">
    <text evidence="2">Regulator of type 1 phosphatases which maintains protein phosphatase activity under strict control.</text>
</comment>
<evidence type="ECO:0000256" key="1">
    <source>
        <dbReference type="ARBA" id="ARBA00005605"/>
    </source>
</evidence>
<dbReference type="PANTHER" id="PTHR20835">
    <property type="entry name" value="E3 UBIQUITIN-PROTEIN LIGASE PPP1R11-RELATED"/>
    <property type="match status" value="1"/>
</dbReference>
<evidence type="ECO:0000256" key="3">
    <source>
        <dbReference type="SAM" id="MobiDB-lite"/>
    </source>
</evidence>
<proteinExistence type="inferred from homology"/>
<gene>
    <name evidence="4" type="ORF">EW146_g3842</name>
</gene>
<dbReference type="GO" id="GO:0008157">
    <property type="term" value="F:protein phosphatase 1 binding"/>
    <property type="evidence" value="ECO:0007669"/>
    <property type="project" value="TreeGrafter"/>
</dbReference>
<feature type="compositionally biased region" description="Basic and acidic residues" evidence="3">
    <location>
        <begin position="143"/>
        <end position="154"/>
    </location>
</feature>
<organism evidence="4 5">
    <name type="scientific">Bondarzewia mesenterica</name>
    <dbReference type="NCBI Taxonomy" id="1095465"/>
    <lineage>
        <taxon>Eukaryota</taxon>
        <taxon>Fungi</taxon>
        <taxon>Dikarya</taxon>
        <taxon>Basidiomycota</taxon>
        <taxon>Agaricomycotina</taxon>
        <taxon>Agaricomycetes</taxon>
        <taxon>Russulales</taxon>
        <taxon>Bondarzewiaceae</taxon>
        <taxon>Bondarzewia</taxon>
    </lineage>
</organism>